<name>A0A645C0G1_9ZZZZ</name>
<proteinExistence type="predicted"/>
<comment type="caution">
    <text evidence="1">The sequence shown here is derived from an EMBL/GenBank/DDBJ whole genome shotgun (WGS) entry which is preliminary data.</text>
</comment>
<sequence>MWHFAGTSEATIYYSRNDIYQFFKEHTGIIMGLELCKQKFEIDDRVKGLGEIAISFVNSLNVSTDFTYGLFQLVESNGIQFEVPLEVNPNSTDIIQIINAKDIQQMDSSVIPEVFNVGYYGG</sequence>
<organism evidence="1">
    <name type="scientific">bioreactor metagenome</name>
    <dbReference type="NCBI Taxonomy" id="1076179"/>
    <lineage>
        <taxon>unclassified sequences</taxon>
        <taxon>metagenomes</taxon>
        <taxon>ecological metagenomes</taxon>
    </lineage>
</organism>
<dbReference type="EMBL" id="VSSQ01024015">
    <property type="protein sequence ID" value="MPM71296.1"/>
    <property type="molecule type" value="Genomic_DNA"/>
</dbReference>
<evidence type="ECO:0000313" key="1">
    <source>
        <dbReference type="EMBL" id="MPM71296.1"/>
    </source>
</evidence>
<reference evidence="1" key="1">
    <citation type="submission" date="2019-08" db="EMBL/GenBank/DDBJ databases">
        <authorList>
            <person name="Kucharzyk K."/>
            <person name="Murdoch R.W."/>
            <person name="Higgins S."/>
            <person name="Loffler F."/>
        </authorList>
    </citation>
    <scope>NUCLEOTIDE SEQUENCE</scope>
</reference>
<protein>
    <submittedName>
        <fullName evidence="1">Uncharacterized protein</fullName>
    </submittedName>
</protein>
<dbReference type="AlphaFoldDB" id="A0A645C0G1"/>
<accession>A0A645C0G1</accession>
<gene>
    <name evidence="1" type="ORF">SDC9_118260</name>
</gene>